<comment type="caution">
    <text evidence="4">The sequence shown here is derived from an EMBL/GenBank/DDBJ whole genome shotgun (WGS) entry which is preliminary data.</text>
</comment>
<gene>
    <name evidence="4" type="primary">Ikbip</name>
    <name evidence="4" type="ORF">UPUEPO_R04870</name>
</gene>
<accession>A0A7K6AEV5</accession>
<evidence type="ECO:0000313" key="4">
    <source>
        <dbReference type="EMBL" id="NWU88552.1"/>
    </source>
</evidence>
<name>A0A7K6AEV5_UPUEP</name>
<dbReference type="EMBL" id="VZRI01000191">
    <property type="protein sequence ID" value="NWU88552.1"/>
    <property type="molecule type" value="Genomic_DNA"/>
</dbReference>
<keyword evidence="3" id="KW-0472">Membrane</keyword>
<feature type="compositionally biased region" description="Polar residues" evidence="2">
    <location>
        <begin position="28"/>
        <end position="43"/>
    </location>
</feature>
<organism evidence="4 5">
    <name type="scientific">Upupa epops</name>
    <name type="common">Eurasian hoopoe</name>
    <dbReference type="NCBI Taxonomy" id="57439"/>
    <lineage>
        <taxon>Eukaryota</taxon>
        <taxon>Metazoa</taxon>
        <taxon>Chordata</taxon>
        <taxon>Craniata</taxon>
        <taxon>Vertebrata</taxon>
        <taxon>Euteleostomi</taxon>
        <taxon>Archelosauria</taxon>
        <taxon>Archosauria</taxon>
        <taxon>Dinosauria</taxon>
        <taxon>Saurischia</taxon>
        <taxon>Theropoda</taxon>
        <taxon>Coelurosauria</taxon>
        <taxon>Aves</taxon>
        <taxon>Neognathae</taxon>
        <taxon>Neoaves</taxon>
        <taxon>Telluraves</taxon>
        <taxon>Coraciimorphae</taxon>
        <taxon>Bucerotiformes</taxon>
        <taxon>Upupidae</taxon>
        <taxon>Upupa</taxon>
    </lineage>
</organism>
<feature type="non-terminal residue" evidence="4">
    <location>
        <position position="341"/>
    </location>
</feature>
<feature type="non-terminal residue" evidence="4">
    <location>
        <position position="1"/>
    </location>
</feature>
<keyword evidence="1" id="KW-0175">Coiled coil</keyword>
<keyword evidence="3" id="KW-1133">Transmembrane helix</keyword>
<sequence length="341" mass="38586">MSEVKPRKKGLSTGKTSEGLQKAEKHSNSGQLASPRTSSNPSSFWMDSRTSLSVISLAVCLLLTWALFHQSSRFADLEKKYSFLQREAEKFLDAEHKVNLISEKLESSENTLLEAASSVSLMTEFEHEVSSLRKVLQGIEGSERAVSMKMQSADEKLQNVTRSWRSSWDEIHANTSGLKSEAKLIHTEVTSRINDVDQRVKALSERVGDLEDSTARNIRTLERQEEDEFSRLKLKLDLHAEALEKLEEQQESLAAEDTDLSQKLANYEPKIEECKAHLPAIERAVHSILRSASELLRMERKIKDLARQLGTVESDALQTRSDTMVVQRVLEGTRYSHSLFK</sequence>
<dbReference type="OrthoDB" id="9907187at2759"/>
<dbReference type="PANTHER" id="PTHR21734">
    <property type="entry name" value="INHIBITOR OF NUCLEAR FACTOR KAPPA-B KINASE-INTERACTING PROTEIN"/>
    <property type="match status" value="1"/>
</dbReference>
<evidence type="ECO:0000313" key="5">
    <source>
        <dbReference type="Proteomes" id="UP000544127"/>
    </source>
</evidence>
<reference evidence="4 5" key="1">
    <citation type="submission" date="2019-09" db="EMBL/GenBank/DDBJ databases">
        <title>Bird 10,000 Genomes (B10K) Project - Family phase.</title>
        <authorList>
            <person name="Zhang G."/>
        </authorList>
    </citation>
    <scope>NUCLEOTIDE SEQUENCE [LARGE SCALE GENOMIC DNA]</scope>
    <source>
        <strain evidence="4">B10K-DU-012-37</strain>
    </source>
</reference>
<evidence type="ECO:0000256" key="1">
    <source>
        <dbReference type="SAM" id="Coils"/>
    </source>
</evidence>
<feature type="coiled-coil region" evidence="1">
    <location>
        <begin position="193"/>
        <end position="263"/>
    </location>
</feature>
<dbReference type="Proteomes" id="UP000544127">
    <property type="component" value="Unassembled WGS sequence"/>
</dbReference>
<keyword evidence="3" id="KW-0812">Transmembrane</keyword>
<keyword evidence="5" id="KW-1185">Reference proteome</keyword>
<evidence type="ECO:0000256" key="2">
    <source>
        <dbReference type="SAM" id="MobiDB-lite"/>
    </source>
</evidence>
<feature type="region of interest" description="Disordered" evidence="2">
    <location>
        <begin position="1"/>
        <end position="43"/>
    </location>
</feature>
<dbReference type="AlphaFoldDB" id="A0A7K6AEV5"/>
<feature type="compositionally biased region" description="Basic residues" evidence="2">
    <location>
        <begin position="1"/>
        <end position="10"/>
    </location>
</feature>
<proteinExistence type="predicted"/>
<dbReference type="InterPro" id="IPR024152">
    <property type="entry name" value="Inh_kappa-B_kinase-int"/>
</dbReference>
<evidence type="ECO:0000256" key="3">
    <source>
        <dbReference type="SAM" id="Phobius"/>
    </source>
</evidence>
<feature type="transmembrane region" description="Helical" evidence="3">
    <location>
        <begin position="50"/>
        <end position="68"/>
    </location>
</feature>
<dbReference type="PANTHER" id="PTHR21734:SF11">
    <property type="entry name" value="INHIBITOR OF NUCLEAR FACTOR KAPPA-B KINASE-INTERACTING PROTEIN"/>
    <property type="match status" value="1"/>
</dbReference>
<protein>
    <submittedName>
        <fullName evidence="4">IKIP protein</fullName>
    </submittedName>
</protein>